<keyword evidence="3" id="KW-1185">Reference proteome</keyword>
<sequence length="69" mass="8351">MPGIFAFLRKYPIPHRQIRPNKKMIFIINPPVPSMFRQLVFTIYMLILPLYEAFSPKLQVIFKYYIFTI</sequence>
<gene>
    <name evidence="2" type="ORF">ABE28_005735</name>
</gene>
<evidence type="ECO:0000313" key="3">
    <source>
        <dbReference type="Proteomes" id="UP000077926"/>
    </source>
</evidence>
<dbReference type="Proteomes" id="UP000077926">
    <property type="component" value="Chromosome"/>
</dbReference>
<dbReference type="KEGG" id="bmur:ABE28_005735"/>
<keyword evidence="1" id="KW-0812">Transmembrane</keyword>
<keyword evidence="1" id="KW-0472">Membrane</keyword>
<reference evidence="2 3" key="1">
    <citation type="submission" date="2016-08" db="EMBL/GenBank/DDBJ databases">
        <title>Complete genome sequence of Bacillus muralis G25-68, a strain with toxicity to nematodes.</title>
        <authorList>
            <person name="Zheng Z."/>
        </authorList>
    </citation>
    <scope>NUCLEOTIDE SEQUENCE [LARGE SCALE GENOMIC DNA]</scope>
    <source>
        <strain evidence="2 3">G25-68</strain>
    </source>
</reference>
<proteinExistence type="predicted"/>
<accession>A0A1B3XKU5</accession>
<organism evidence="2 3">
    <name type="scientific">Peribacillus muralis</name>
    <dbReference type="NCBI Taxonomy" id="264697"/>
    <lineage>
        <taxon>Bacteria</taxon>
        <taxon>Bacillati</taxon>
        <taxon>Bacillota</taxon>
        <taxon>Bacilli</taxon>
        <taxon>Bacillales</taxon>
        <taxon>Bacillaceae</taxon>
        <taxon>Peribacillus</taxon>
    </lineage>
</organism>
<protein>
    <submittedName>
        <fullName evidence="2">Uncharacterized protein</fullName>
    </submittedName>
</protein>
<keyword evidence="1" id="KW-1133">Transmembrane helix</keyword>
<name>A0A1B3XKU5_9BACI</name>
<feature type="transmembrane region" description="Helical" evidence="1">
    <location>
        <begin position="35"/>
        <end position="54"/>
    </location>
</feature>
<evidence type="ECO:0000313" key="2">
    <source>
        <dbReference type="EMBL" id="AOH53843.1"/>
    </source>
</evidence>
<evidence type="ECO:0000256" key="1">
    <source>
        <dbReference type="SAM" id="Phobius"/>
    </source>
</evidence>
<dbReference type="EMBL" id="CP017080">
    <property type="protein sequence ID" value="AOH53843.1"/>
    <property type="molecule type" value="Genomic_DNA"/>
</dbReference>
<dbReference type="AlphaFoldDB" id="A0A1B3XKU5"/>